<sequence length="176" mass="19945">MRNRIIGAAALIALVGIIYLYEDNQRSFSTPLEAIYHQTENQEGVTVKEIFASSQVNNHADYFYITNSDNIVAVQLSKGLFGWRFDSLSTGSGLNIYHKISEPINGYTRSGDFVFGLATEQVDRIEVNNIQARLIPLDFYFEGKEINGKKLWYVHTKNDSGESIEIHAFDKSNKEL</sequence>
<organism evidence="1">
    <name type="scientific">Paenibacillus ihbetae</name>
    <dbReference type="NCBI Taxonomy" id="1870820"/>
    <lineage>
        <taxon>Bacteria</taxon>
        <taxon>Bacillati</taxon>
        <taxon>Bacillota</taxon>
        <taxon>Bacilli</taxon>
        <taxon>Bacillales</taxon>
        <taxon>Paenibacillaceae</taxon>
        <taxon>Paenibacillus</taxon>
    </lineage>
</organism>
<protein>
    <submittedName>
        <fullName evidence="1">Uncharacterized protein</fullName>
    </submittedName>
</protein>
<proteinExistence type="predicted"/>
<dbReference type="KEGG" id="pib:BBD41_22815"/>
<dbReference type="RefSeq" id="WP_099478836.1">
    <property type="nucleotide sequence ID" value="NZ_CP016809.1"/>
</dbReference>
<reference evidence="1" key="1">
    <citation type="submission" date="2016-08" db="EMBL/GenBank/DDBJ databases">
        <title>Complete Genome Seqeunce of Paenibacillus sp. nov. IHBB 9852 from high altitute lake of Indian trans-Himalayas.</title>
        <authorList>
            <person name="Kiran S."/>
            <person name="Swarnkar M.K."/>
            <person name="Rana A."/>
            <person name="Tewari R."/>
            <person name="Gulati A."/>
        </authorList>
    </citation>
    <scope>NUCLEOTIDE SEQUENCE [LARGE SCALE GENOMIC DNA]</scope>
    <source>
        <strain evidence="1">IHBB 9852</strain>
    </source>
</reference>
<accession>A0A1B2E5C3</accession>
<dbReference type="GeneID" id="48311121"/>
<evidence type="ECO:0000313" key="1">
    <source>
        <dbReference type="EMBL" id="ANY75175.1"/>
    </source>
</evidence>
<dbReference type="AlphaFoldDB" id="A0A1B2E5C3"/>
<dbReference type="EMBL" id="CP016809">
    <property type="protein sequence ID" value="ANY75175.1"/>
    <property type="molecule type" value="Genomic_DNA"/>
</dbReference>
<gene>
    <name evidence="1" type="ORF">BBD41_22815</name>
</gene>
<name>A0A1B2E5C3_9BACL</name>